<organism evidence="8 9">
    <name type="scientific">Halosaccharopolyspora lacisalsi</name>
    <dbReference type="NCBI Taxonomy" id="1000566"/>
    <lineage>
        <taxon>Bacteria</taxon>
        <taxon>Bacillati</taxon>
        <taxon>Actinomycetota</taxon>
        <taxon>Actinomycetes</taxon>
        <taxon>Pseudonocardiales</taxon>
        <taxon>Pseudonocardiaceae</taxon>
        <taxon>Halosaccharopolyspora</taxon>
    </lineage>
</organism>
<reference evidence="8 9" key="1">
    <citation type="submission" date="2020-07" db="EMBL/GenBank/DDBJ databases">
        <title>Sequencing the genomes of 1000 actinobacteria strains.</title>
        <authorList>
            <person name="Klenk H.-P."/>
        </authorList>
    </citation>
    <scope>NUCLEOTIDE SEQUENCE [LARGE SCALE GENOMIC DNA]</scope>
    <source>
        <strain evidence="8 9">DSM 45975</strain>
    </source>
</reference>
<keyword evidence="3 6" id="KW-0479">Metal-binding</keyword>
<evidence type="ECO:0000313" key="8">
    <source>
        <dbReference type="EMBL" id="MBA8823680.1"/>
    </source>
</evidence>
<dbReference type="GO" id="GO:0046872">
    <property type="term" value="F:metal ion binding"/>
    <property type="evidence" value="ECO:0007669"/>
    <property type="project" value="UniProtKB-KW"/>
</dbReference>
<evidence type="ECO:0000256" key="4">
    <source>
        <dbReference type="ARBA" id="ARBA00022801"/>
    </source>
</evidence>
<keyword evidence="4" id="KW-0378">Hydrolase</keyword>
<evidence type="ECO:0000256" key="2">
    <source>
        <dbReference type="ARBA" id="ARBA00005582"/>
    </source>
</evidence>
<accession>A0A839DRU5</accession>
<name>A0A839DRU5_9PSEU</name>
<keyword evidence="5 6" id="KW-0460">Magnesium</keyword>
<dbReference type="InterPro" id="IPR020084">
    <property type="entry name" value="NUDIX_hydrolase_CS"/>
</dbReference>
<keyword evidence="9" id="KW-1185">Reference proteome</keyword>
<gene>
    <name evidence="8" type="ORF">FHX42_001009</name>
</gene>
<dbReference type="InterPro" id="IPR015797">
    <property type="entry name" value="NUDIX_hydrolase-like_dom_sf"/>
</dbReference>
<comment type="caution">
    <text evidence="8">The sequence shown here is derived from an EMBL/GenBank/DDBJ whole genome shotgun (WGS) entry which is preliminary data.</text>
</comment>
<dbReference type="Proteomes" id="UP000569329">
    <property type="component" value="Unassembled WGS sequence"/>
</dbReference>
<evidence type="ECO:0000256" key="1">
    <source>
        <dbReference type="ARBA" id="ARBA00001946"/>
    </source>
</evidence>
<evidence type="ECO:0000256" key="5">
    <source>
        <dbReference type="ARBA" id="ARBA00022842"/>
    </source>
</evidence>
<evidence type="ECO:0000313" key="9">
    <source>
        <dbReference type="Proteomes" id="UP000569329"/>
    </source>
</evidence>
<dbReference type="EMBL" id="JACGWZ010000001">
    <property type="protein sequence ID" value="MBA8823680.1"/>
    <property type="molecule type" value="Genomic_DNA"/>
</dbReference>
<dbReference type="SUPFAM" id="SSF55811">
    <property type="entry name" value="Nudix"/>
    <property type="match status" value="1"/>
</dbReference>
<dbReference type="AlphaFoldDB" id="A0A839DRU5"/>
<dbReference type="PANTHER" id="PTHR10885:SF0">
    <property type="entry name" value="ISOPENTENYL-DIPHOSPHATE DELTA-ISOMERASE"/>
    <property type="match status" value="1"/>
</dbReference>
<dbReference type="PROSITE" id="PS00893">
    <property type="entry name" value="NUDIX_BOX"/>
    <property type="match status" value="1"/>
</dbReference>
<feature type="binding site" evidence="6">
    <location>
        <position position="89"/>
    </location>
    <ligand>
        <name>Mg(2+)</name>
        <dbReference type="ChEBI" id="CHEBI:18420"/>
    </ligand>
</feature>
<protein>
    <submittedName>
        <fullName evidence="8">8-oxo-dGTP pyrophosphatase MutT (NUDIX family)</fullName>
    </submittedName>
</protein>
<dbReference type="GO" id="GO:0016817">
    <property type="term" value="F:hydrolase activity, acting on acid anhydrides"/>
    <property type="evidence" value="ECO:0007669"/>
    <property type="project" value="InterPro"/>
</dbReference>
<comment type="similarity">
    <text evidence="2">Belongs to the Nudix hydrolase family.</text>
</comment>
<sequence>MIHEQERVAVYDPGGEPVGSATRARMREAGLWHAATAVLVRSSDGRSVYVHRRTDTKEIYGGLHDCWAGGVVAADESPAEAAARELGEELGIHGTPRFLFRTVHQRGTVRFHAFCYEIAWDGPIVHQPDEVAAGWWTGLDELRHRLDDPEWPFVPDGRQFIEEWFATHGS</sequence>
<evidence type="ECO:0000259" key="7">
    <source>
        <dbReference type="PROSITE" id="PS51462"/>
    </source>
</evidence>
<dbReference type="PIRSF" id="PIRSF017340">
    <property type="entry name" value="Nudix_hydro"/>
    <property type="match status" value="1"/>
</dbReference>
<evidence type="ECO:0000256" key="6">
    <source>
        <dbReference type="PIRSR" id="PIRSR017340-1"/>
    </source>
</evidence>
<feature type="binding site" evidence="6">
    <location>
        <position position="85"/>
    </location>
    <ligand>
        <name>Mg(2+)</name>
        <dbReference type="ChEBI" id="CHEBI:18420"/>
    </ligand>
</feature>
<proteinExistence type="inferred from homology"/>
<dbReference type="Gene3D" id="3.90.79.10">
    <property type="entry name" value="Nucleoside Triphosphate Pyrophosphohydrolase"/>
    <property type="match status" value="1"/>
</dbReference>
<comment type="cofactor">
    <cofactor evidence="1">
        <name>Mg(2+)</name>
        <dbReference type="ChEBI" id="CHEBI:18420"/>
    </cofactor>
</comment>
<dbReference type="Pfam" id="PF00293">
    <property type="entry name" value="NUDIX"/>
    <property type="match status" value="1"/>
</dbReference>
<dbReference type="PROSITE" id="PS51462">
    <property type="entry name" value="NUDIX"/>
    <property type="match status" value="1"/>
</dbReference>
<evidence type="ECO:0000256" key="3">
    <source>
        <dbReference type="ARBA" id="ARBA00022723"/>
    </source>
</evidence>
<dbReference type="PANTHER" id="PTHR10885">
    <property type="entry name" value="ISOPENTENYL-DIPHOSPHATE DELTA-ISOMERASE"/>
    <property type="match status" value="1"/>
</dbReference>
<feature type="domain" description="Nudix hydrolase" evidence="7">
    <location>
        <begin position="31"/>
        <end position="159"/>
    </location>
</feature>
<dbReference type="InterPro" id="IPR024195">
    <property type="entry name" value="NUDIX_hydrolase_YfcD_pred"/>
</dbReference>
<dbReference type="InterPro" id="IPR000086">
    <property type="entry name" value="NUDIX_hydrolase_dom"/>
</dbReference>